<evidence type="ECO:0008006" key="5">
    <source>
        <dbReference type="Google" id="ProtNLM"/>
    </source>
</evidence>
<keyword evidence="4" id="KW-1185">Reference proteome</keyword>
<accession>A0A834T3K6</accession>
<dbReference type="OrthoDB" id="1435868at2759"/>
<dbReference type="InterPro" id="IPR004252">
    <property type="entry name" value="Probable_transposase_24"/>
</dbReference>
<feature type="compositionally biased region" description="Polar residues" evidence="2">
    <location>
        <begin position="9"/>
        <end position="32"/>
    </location>
</feature>
<dbReference type="Pfam" id="PF03004">
    <property type="entry name" value="Transposase_24"/>
    <property type="match status" value="1"/>
</dbReference>
<evidence type="ECO:0000256" key="1">
    <source>
        <dbReference type="SAM" id="Coils"/>
    </source>
</evidence>
<sequence>MKKFVMKKNMSSGTHVIEDSSSTQVPDTSEVQPTHDDQEVSFEVNDDDDQEDPIPEEENEPSNSTRTRWLVEVIDNEGTVKYEQLSIQDVWVLPLGTRVVVPFNELNQHIGNAGGLLSSFLGIIGRNFRWLPLSYKNWRDVPKDYKNEAKFVVNDDAHKHNILKSVSKTWKDGRAKLYHFINRDKTLTKEEVIAKVPDGISMEHWASFVDYRMSAKTMETERGGPVSRSDVWIATHKKSNGLAINAKAKNVIDKILSYESSGNSSYEVSQFDSLAMALGSQERSGRVRGMGLGPTPSQVFGVYARSHHGGTRSTDPSYSELQNELARMRKAMDESEERNRRIEAKMVENDERNCRMEATIAMLLERFGGQLPSEQAGLQNNEIWILQSMHNPQPTTQT</sequence>
<feature type="region of interest" description="Disordered" evidence="2">
    <location>
        <begin position="1"/>
        <end position="67"/>
    </location>
</feature>
<organism evidence="3 4">
    <name type="scientific">Senna tora</name>
    <dbReference type="NCBI Taxonomy" id="362788"/>
    <lineage>
        <taxon>Eukaryota</taxon>
        <taxon>Viridiplantae</taxon>
        <taxon>Streptophyta</taxon>
        <taxon>Embryophyta</taxon>
        <taxon>Tracheophyta</taxon>
        <taxon>Spermatophyta</taxon>
        <taxon>Magnoliopsida</taxon>
        <taxon>eudicotyledons</taxon>
        <taxon>Gunneridae</taxon>
        <taxon>Pentapetalae</taxon>
        <taxon>rosids</taxon>
        <taxon>fabids</taxon>
        <taxon>Fabales</taxon>
        <taxon>Fabaceae</taxon>
        <taxon>Caesalpinioideae</taxon>
        <taxon>Cassia clade</taxon>
        <taxon>Senna</taxon>
    </lineage>
</organism>
<gene>
    <name evidence="3" type="ORF">G2W53_034158</name>
</gene>
<evidence type="ECO:0000256" key="2">
    <source>
        <dbReference type="SAM" id="MobiDB-lite"/>
    </source>
</evidence>
<keyword evidence="1" id="KW-0175">Coiled coil</keyword>
<comment type="caution">
    <text evidence="3">The sequence shown here is derived from an EMBL/GenBank/DDBJ whole genome shotgun (WGS) entry which is preliminary data.</text>
</comment>
<dbReference type="Proteomes" id="UP000634136">
    <property type="component" value="Unassembled WGS sequence"/>
</dbReference>
<dbReference type="PANTHER" id="PTHR33144">
    <property type="entry name" value="OS10G0409366 PROTEIN-RELATED"/>
    <property type="match status" value="1"/>
</dbReference>
<name>A0A834T3K6_9FABA</name>
<dbReference type="EMBL" id="JAAIUW010000010">
    <property type="protein sequence ID" value="KAF7813182.1"/>
    <property type="molecule type" value="Genomic_DNA"/>
</dbReference>
<feature type="coiled-coil region" evidence="1">
    <location>
        <begin position="318"/>
        <end position="352"/>
    </location>
</feature>
<proteinExistence type="predicted"/>
<protein>
    <recommendedName>
        <fullName evidence="5">Transposase</fullName>
    </recommendedName>
</protein>
<dbReference type="AlphaFoldDB" id="A0A834T3K6"/>
<reference evidence="3" key="1">
    <citation type="submission" date="2020-09" db="EMBL/GenBank/DDBJ databases">
        <title>Genome-Enabled Discovery of Anthraquinone Biosynthesis in Senna tora.</title>
        <authorList>
            <person name="Kang S.-H."/>
            <person name="Pandey R.P."/>
            <person name="Lee C.-M."/>
            <person name="Sim J.-S."/>
            <person name="Jeong J.-T."/>
            <person name="Choi B.-S."/>
            <person name="Jung M."/>
            <person name="Ginzburg D."/>
            <person name="Zhao K."/>
            <person name="Won S.Y."/>
            <person name="Oh T.-J."/>
            <person name="Yu Y."/>
            <person name="Kim N.-H."/>
            <person name="Lee O.R."/>
            <person name="Lee T.-H."/>
            <person name="Bashyal P."/>
            <person name="Kim T.-S."/>
            <person name="Lee W.-H."/>
            <person name="Kawkins C."/>
            <person name="Kim C.-K."/>
            <person name="Kim J.S."/>
            <person name="Ahn B.O."/>
            <person name="Rhee S.Y."/>
            <person name="Sohng J.K."/>
        </authorList>
    </citation>
    <scope>NUCLEOTIDE SEQUENCE</scope>
    <source>
        <tissue evidence="3">Leaf</tissue>
    </source>
</reference>
<evidence type="ECO:0000313" key="4">
    <source>
        <dbReference type="Proteomes" id="UP000634136"/>
    </source>
</evidence>
<dbReference type="PANTHER" id="PTHR33144:SF45">
    <property type="entry name" value="TRANSPOSASE TNP1_EN_SPM-LIKE DOMAIN-CONTAINING PROTEIN"/>
    <property type="match status" value="1"/>
</dbReference>
<feature type="compositionally biased region" description="Acidic residues" evidence="2">
    <location>
        <begin position="44"/>
        <end position="60"/>
    </location>
</feature>
<evidence type="ECO:0000313" key="3">
    <source>
        <dbReference type="EMBL" id="KAF7813182.1"/>
    </source>
</evidence>